<evidence type="ECO:0000313" key="9">
    <source>
        <dbReference type="Proteomes" id="UP001454036"/>
    </source>
</evidence>
<dbReference type="PANTHER" id="PTHR33729">
    <property type="entry name" value="METHYL-CPG BINDING DOMAIN CONTAINING PROTEIN, EXPRESSED"/>
    <property type="match status" value="1"/>
</dbReference>
<dbReference type="InterPro" id="IPR016177">
    <property type="entry name" value="DNA-bd_dom_sf"/>
</dbReference>
<feature type="compositionally biased region" description="Basic and acidic residues" evidence="6">
    <location>
        <begin position="228"/>
        <end position="247"/>
    </location>
</feature>
<protein>
    <submittedName>
        <fullName evidence="8">Chromatin/chromatin-binding, or -regulatory protein</fullName>
    </submittedName>
</protein>
<dbReference type="Pfam" id="PF01429">
    <property type="entry name" value="MBD"/>
    <property type="match status" value="1"/>
</dbReference>
<dbReference type="AlphaFoldDB" id="A0AAV3PXM8"/>
<feature type="region of interest" description="Disordered" evidence="6">
    <location>
        <begin position="226"/>
        <end position="274"/>
    </location>
</feature>
<reference evidence="8 9" key="1">
    <citation type="submission" date="2024-01" db="EMBL/GenBank/DDBJ databases">
        <title>The complete chloroplast genome sequence of Lithospermum erythrorhizon: insights into the phylogenetic relationship among Boraginaceae species and the maternal lineages of purple gromwells.</title>
        <authorList>
            <person name="Okada T."/>
            <person name="Watanabe K."/>
        </authorList>
    </citation>
    <scope>NUCLEOTIDE SEQUENCE [LARGE SCALE GENOMIC DNA]</scope>
</reference>
<keyword evidence="2" id="KW-0805">Transcription regulation</keyword>
<evidence type="ECO:0000256" key="3">
    <source>
        <dbReference type="ARBA" id="ARBA00023125"/>
    </source>
</evidence>
<keyword evidence="3" id="KW-0238">DNA-binding</keyword>
<keyword evidence="4" id="KW-0804">Transcription</keyword>
<organism evidence="8 9">
    <name type="scientific">Lithospermum erythrorhizon</name>
    <name type="common">Purple gromwell</name>
    <name type="synonym">Lithospermum officinale var. erythrorhizon</name>
    <dbReference type="NCBI Taxonomy" id="34254"/>
    <lineage>
        <taxon>Eukaryota</taxon>
        <taxon>Viridiplantae</taxon>
        <taxon>Streptophyta</taxon>
        <taxon>Embryophyta</taxon>
        <taxon>Tracheophyta</taxon>
        <taxon>Spermatophyta</taxon>
        <taxon>Magnoliopsida</taxon>
        <taxon>eudicotyledons</taxon>
        <taxon>Gunneridae</taxon>
        <taxon>Pentapetalae</taxon>
        <taxon>asterids</taxon>
        <taxon>lamiids</taxon>
        <taxon>Boraginales</taxon>
        <taxon>Boraginaceae</taxon>
        <taxon>Boraginoideae</taxon>
        <taxon>Lithospermeae</taxon>
        <taxon>Lithospermum</taxon>
    </lineage>
</organism>
<accession>A0AAV3PXM8</accession>
<dbReference type="SUPFAM" id="SSF54171">
    <property type="entry name" value="DNA-binding domain"/>
    <property type="match status" value="1"/>
</dbReference>
<dbReference type="GO" id="GO:0005634">
    <property type="term" value="C:nucleus"/>
    <property type="evidence" value="ECO:0007669"/>
    <property type="project" value="UniProtKB-SubCell"/>
</dbReference>
<dbReference type="GO" id="GO:0003677">
    <property type="term" value="F:DNA binding"/>
    <property type="evidence" value="ECO:0007669"/>
    <property type="project" value="UniProtKB-KW"/>
</dbReference>
<feature type="compositionally biased region" description="Polar residues" evidence="6">
    <location>
        <begin position="248"/>
        <end position="259"/>
    </location>
</feature>
<dbReference type="Proteomes" id="UP001454036">
    <property type="component" value="Unassembled WGS sequence"/>
</dbReference>
<name>A0AAV3PXM8_LITER</name>
<evidence type="ECO:0000256" key="2">
    <source>
        <dbReference type="ARBA" id="ARBA00023015"/>
    </source>
</evidence>
<evidence type="ECO:0000256" key="6">
    <source>
        <dbReference type="SAM" id="MobiDB-lite"/>
    </source>
</evidence>
<evidence type="ECO:0000313" key="8">
    <source>
        <dbReference type="EMBL" id="GAA0156264.1"/>
    </source>
</evidence>
<comment type="caution">
    <text evidence="8">The sequence shown here is derived from an EMBL/GenBank/DDBJ whole genome shotgun (WGS) entry which is preliminary data.</text>
</comment>
<dbReference type="InterPro" id="IPR039622">
    <property type="entry name" value="MBD10/11"/>
</dbReference>
<dbReference type="PANTHER" id="PTHR33729:SF13">
    <property type="entry name" value="MBD DOMAIN-CONTAINING PROTEIN"/>
    <property type="match status" value="1"/>
</dbReference>
<dbReference type="InterPro" id="IPR001739">
    <property type="entry name" value="Methyl_CpG_DNA-bd"/>
</dbReference>
<evidence type="ECO:0000256" key="1">
    <source>
        <dbReference type="ARBA" id="ARBA00004123"/>
    </source>
</evidence>
<keyword evidence="5" id="KW-0539">Nucleus</keyword>
<evidence type="ECO:0000256" key="5">
    <source>
        <dbReference type="ARBA" id="ARBA00023242"/>
    </source>
</evidence>
<sequence length="274" mass="29416">MASSNEEVVPVELPAPSGWKKKALLSHPKKTEIVFTAPTGEDITTKKQLEQYLKSHPGGPPVSEFDWGAGESPRRSPRINVKSKAAPAQEVETPRKKGRKSSASKKEKNEDEASEKTQVKDVQMHDAEKSEQDCEKEGLDEKSPNAMETEKDVASEKKGAKEGNTAVADSKGEAVATKEINTQNAPVDAKATEQTVGAEAGSVNVDGTIAEEQKAVVAGLDVLMVTPLEDKKPEEEDKSRSAEETKSGAEQSNYSSNDPNMKVEGEMVGNGNNV</sequence>
<comment type="subcellular location">
    <subcellularLocation>
        <location evidence="1">Nucleus</location>
    </subcellularLocation>
</comment>
<feature type="region of interest" description="Disordered" evidence="6">
    <location>
        <begin position="38"/>
        <end position="189"/>
    </location>
</feature>
<dbReference type="Gene3D" id="3.30.890.10">
    <property type="entry name" value="Methyl-cpg-binding Protein 2, Chain A"/>
    <property type="match status" value="1"/>
</dbReference>
<dbReference type="PROSITE" id="PS50982">
    <property type="entry name" value="MBD"/>
    <property type="match status" value="1"/>
</dbReference>
<keyword evidence="9" id="KW-1185">Reference proteome</keyword>
<gene>
    <name evidence="8" type="ORF">LIER_13794</name>
</gene>
<feature type="compositionally biased region" description="Basic and acidic residues" evidence="6">
    <location>
        <begin position="104"/>
        <end position="161"/>
    </location>
</feature>
<evidence type="ECO:0000259" key="7">
    <source>
        <dbReference type="PROSITE" id="PS50982"/>
    </source>
</evidence>
<feature type="domain" description="MBD" evidence="7">
    <location>
        <begin position="5"/>
        <end position="72"/>
    </location>
</feature>
<dbReference type="EMBL" id="BAABME010002822">
    <property type="protein sequence ID" value="GAA0156264.1"/>
    <property type="molecule type" value="Genomic_DNA"/>
</dbReference>
<evidence type="ECO:0000256" key="4">
    <source>
        <dbReference type="ARBA" id="ARBA00023163"/>
    </source>
</evidence>
<proteinExistence type="predicted"/>